<dbReference type="GO" id="GO:0016740">
    <property type="term" value="F:transferase activity"/>
    <property type="evidence" value="ECO:0007669"/>
    <property type="project" value="UniProtKB-KW"/>
</dbReference>
<gene>
    <name evidence="2" type="ORF">QN277_027891</name>
</gene>
<keyword evidence="1" id="KW-0808">Transferase</keyword>
<dbReference type="EMBL" id="JAWXYG010000009">
    <property type="protein sequence ID" value="KAK4262315.1"/>
    <property type="molecule type" value="Genomic_DNA"/>
</dbReference>
<dbReference type="PANTHER" id="PTHR31896">
    <property type="entry name" value="FAMILY REGULATORY PROTEIN, PUTATIVE (AFU_ORTHOLOGUE AFUA_3G14730)-RELATED"/>
    <property type="match status" value="1"/>
</dbReference>
<keyword evidence="3" id="KW-1185">Reference proteome</keyword>
<name>A0AAE1MEJ4_9FABA</name>
<dbReference type="Proteomes" id="UP001293593">
    <property type="component" value="Unassembled WGS sequence"/>
</dbReference>
<dbReference type="Gene3D" id="3.30.559.10">
    <property type="entry name" value="Chloramphenicol acetyltransferase-like domain"/>
    <property type="match status" value="2"/>
</dbReference>
<proteinExistence type="predicted"/>
<evidence type="ECO:0008006" key="4">
    <source>
        <dbReference type="Google" id="ProtNLM"/>
    </source>
</evidence>
<reference evidence="2" key="1">
    <citation type="submission" date="2023-10" db="EMBL/GenBank/DDBJ databases">
        <title>Chromosome-level genome of the transformable northern wattle, Acacia crassicarpa.</title>
        <authorList>
            <person name="Massaro I."/>
            <person name="Sinha N.R."/>
            <person name="Poethig S."/>
            <person name="Leichty A.R."/>
        </authorList>
    </citation>
    <scope>NUCLEOTIDE SEQUENCE</scope>
    <source>
        <strain evidence="2">Acra3RX</strain>
        <tissue evidence="2">Leaf</tissue>
    </source>
</reference>
<accession>A0AAE1MEJ4</accession>
<organism evidence="2 3">
    <name type="scientific">Acacia crassicarpa</name>
    <name type="common">northern wattle</name>
    <dbReference type="NCBI Taxonomy" id="499986"/>
    <lineage>
        <taxon>Eukaryota</taxon>
        <taxon>Viridiplantae</taxon>
        <taxon>Streptophyta</taxon>
        <taxon>Embryophyta</taxon>
        <taxon>Tracheophyta</taxon>
        <taxon>Spermatophyta</taxon>
        <taxon>Magnoliopsida</taxon>
        <taxon>eudicotyledons</taxon>
        <taxon>Gunneridae</taxon>
        <taxon>Pentapetalae</taxon>
        <taxon>rosids</taxon>
        <taxon>fabids</taxon>
        <taxon>Fabales</taxon>
        <taxon>Fabaceae</taxon>
        <taxon>Caesalpinioideae</taxon>
        <taxon>mimosoid clade</taxon>
        <taxon>Acacieae</taxon>
        <taxon>Acacia</taxon>
    </lineage>
</organism>
<protein>
    <recommendedName>
        <fullName evidence="4">HXXXD-type acyl-transferase family protein</fullName>
    </recommendedName>
</protein>
<dbReference type="InterPro" id="IPR023213">
    <property type="entry name" value="CAT-like_dom_sf"/>
</dbReference>
<dbReference type="PANTHER" id="PTHR31896:SF43">
    <property type="entry name" value="PROTEIN ENHANCED PSEUDOMONAS SUSCEPTIBILITY 1"/>
    <property type="match status" value="1"/>
</dbReference>
<sequence length="439" mass="48444">MTQVREISSSLVQARSHNGSLVQNIELTPWDLRLISHGPIQKGLLFHRPKAKHTYIQHLKDSLSSTLDLFFPLAGRLAVAEHVDSTVSVSISCNNAGALFVHAVAENVTLSDILDPVYVPRIVTSFFPLNGSKNYEGTSKPVLAVQVTDLVDGIFIGCTMNHSVADGSSFWHFFNSWAEISRGLNGASKLPALERWFPEGIKHPIRFPFTELPQRSDDIIPQPPPDRVFHFTRENIAQLKAKANAEVSNSSNKISSLQALLTHVWRSVISSQRFDPKEDVSFLLTIGARSRISHPPLAENYFGNCSHVGKITMKARELLEEGLGNAALELNKMVALHTEEKLKGLYESWIKSPEFLRFSGFKSNSLGISSSPRFDIYGNDFGWGKPVAGRSGAANKANYGKITVFAGAEEGSVDIELCLPFQILETMSNDPHFTAFASI</sequence>
<dbReference type="Pfam" id="PF02458">
    <property type="entry name" value="Transferase"/>
    <property type="match status" value="1"/>
</dbReference>
<dbReference type="InterPro" id="IPR051283">
    <property type="entry name" value="Sec_Metabolite_Acyltrans"/>
</dbReference>
<evidence type="ECO:0000256" key="1">
    <source>
        <dbReference type="ARBA" id="ARBA00022679"/>
    </source>
</evidence>
<comment type="caution">
    <text evidence="2">The sequence shown here is derived from an EMBL/GenBank/DDBJ whole genome shotgun (WGS) entry which is preliminary data.</text>
</comment>
<evidence type="ECO:0000313" key="3">
    <source>
        <dbReference type="Proteomes" id="UP001293593"/>
    </source>
</evidence>
<evidence type="ECO:0000313" key="2">
    <source>
        <dbReference type="EMBL" id="KAK4262315.1"/>
    </source>
</evidence>
<dbReference type="AlphaFoldDB" id="A0AAE1MEJ4"/>